<dbReference type="Pfam" id="PF00501">
    <property type="entry name" value="AMP-binding"/>
    <property type="match status" value="1"/>
</dbReference>
<feature type="domain" description="AMP-dependent synthetase/ligase" evidence="1">
    <location>
        <begin position="521"/>
        <end position="638"/>
    </location>
</feature>
<feature type="domain" description="Condensation" evidence="2">
    <location>
        <begin position="50"/>
        <end position="494"/>
    </location>
</feature>
<dbReference type="Gene3D" id="3.30.559.10">
    <property type="entry name" value="Chloramphenicol acetyltransferase-like domain"/>
    <property type="match status" value="1"/>
</dbReference>
<dbReference type="Proteomes" id="UP000198781">
    <property type="component" value="Unassembled WGS sequence"/>
</dbReference>
<dbReference type="InterPro" id="IPR001242">
    <property type="entry name" value="Condensation_dom"/>
</dbReference>
<dbReference type="GO" id="GO:0043041">
    <property type="term" value="P:amino acid activation for nonribosomal peptide biosynthetic process"/>
    <property type="evidence" value="ECO:0007669"/>
    <property type="project" value="TreeGrafter"/>
</dbReference>
<reference evidence="3 4" key="1">
    <citation type="submission" date="2016-10" db="EMBL/GenBank/DDBJ databases">
        <authorList>
            <person name="de Groot N.N."/>
        </authorList>
    </citation>
    <scope>NUCLEOTIDE SEQUENCE [LARGE SCALE GENOMIC DNA]</scope>
    <source>
        <strain evidence="3 4">DSM 16619</strain>
    </source>
</reference>
<evidence type="ECO:0000259" key="2">
    <source>
        <dbReference type="Pfam" id="PF00668"/>
    </source>
</evidence>
<accession>A0A1G7FIT1</accession>
<dbReference type="InterPro" id="IPR023213">
    <property type="entry name" value="CAT-like_dom_sf"/>
</dbReference>
<dbReference type="GO" id="GO:0005829">
    <property type="term" value="C:cytosol"/>
    <property type="evidence" value="ECO:0007669"/>
    <property type="project" value="TreeGrafter"/>
</dbReference>
<protein>
    <submittedName>
        <fullName evidence="3">HxxPF-repeated domain-containing protein</fullName>
    </submittedName>
</protein>
<name>A0A1G7FIT1_9BURK</name>
<dbReference type="RefSeq" id="WP_139160525.1">
    <property type="nucleotide sequence ID" value="NZ_FMZC01000031.1"/>
</dbReference>
<dbReference type="Gene3D" id="3.40.50.980">
    <property type="match status" value="2"/>
</dbReference>
<dbReference type="Gene3D" id="3.30.559.30">
    <property type="entry name" value="Nonribosomal peptide synthetase, condensation domain"/>
    <property type="match status" value="1"/>
</dbReference>
<sequence length="663" mass="72457">MSLHHLETDDAMDSAATAALPHASVPSTAADLAWRDLESDMAPCTRAGEDLPLSCAQEQLWFLQRLVPGMTAYNLPRVLKIDGPLDADALERAFQAVIARHSILRTAFFEREGVPVQTVSPQVTFRLEQIDASNVASRTPEETIEALTRDLASHVFALGAAPALVARLVRVDDHMHLLGVCLHHIVTDAASNPILARDLSTAYGEALRHPGTVRLPALPLQYADFAVWQRSQLQSGGFARQLVYWNAHLGSDVPALEWPVESARAERQSFQGASLNFTLQPALCERLLRLCRAERCTPFMVLLAAWQMLLCRYSGQTDFGVGVPNAGRHHESLRDLLGFFVNTQVFRARLMPHQTLRQVCRQVRADALAALAHADLPLEALLASRKAPREGGRNPLFQVMFSWQVADPSVTLDLQGARAEFVDAGPNGAKVDLSLGAVLDGGKIHARLEYNNDLFGPEAAERLRNGYVQVLETMADAPDSLLGELDLLTDLERGRLQGWGAPSLSPLPDVQPVLSLHQRVEHQAQQRPQATALVLGAQHMSYGELNRQANRLARYLTGHGVGLETRVGLALERSLDTIVGMLAILKAGGAYVPLDPQYPAERLAYMAQDSAVALVLTHSSLRESLAWAGELPTVTLDTLDLQGEIEDNREDNPGIAVHPHSLA</sequence>
<dbReference type="CDD" id="cd19531">
    <property type="entry name" value="LCL_NRPS-like"/>
    <property type="match status" value="1"/>
</dbReference>
<dbReference type="PANTHER" id="PTHR45527">
    <property type="entry name" value="NONRIBOSOMAL PEPTIDE SYNTHETASE"/>
    <property type="match status" value="1"/>
</dbReference>
<dbReference type="GO" id="GO:0047527">
    <property type="term" value="F:2,3-dihydroxybenzoate-serine ligase activity"/>
    <property type="evidence" value="ECO:0007669"/>
    <property type="project" value="TreeGrafter"/>
</dbReference>
<keyword evidence="4" id="KW-1185">Reference proteome</keyword>
<dbReference type="GO" id="GO:0031177">
    <property type="term" value="F:phosphopantetheine binding"/>
    <property type="evidence" value="ECO:0007669"/>
    <property type="project" value="TreeGrafter"/>
</dbReference>
<feature type="non-terminal residue" evidence="3">
    <location>
        <position position="663"/>
    </location>
</feature>
<dbReference type="SUPFAM" id="SSF52777">
    <property type="entry name" value="CoA-dependent acyltransferases"/>
    <property type="match status" value="2"/>
</dbReference>
<dbReference type="STRING" id="187868.SAMN05192589_1314"/>
<dbReference type="AlphaFoldDB" id="A0A1G7FIT1"/>
<dbReference type="InterPro" id="IPR000873">
    <property type="entry name" value="AMP-dep_synth/lig_dom"/>
</dbReference>
<evidence type="ECO:0000313" key="3">
    <source>
        <dbReference type="EMBL" id="SDE75844.1"/>
    </source>
</evidence>
<dbReference type="GO" id="GO:0009366">
    <property type="term" value="C:enterobactin synthetase complex"/>
    <property type="evidence" value="ECO:0007669"/>
    <property type="project" value="TreeGrafter"/>
</dbReference>
<evidence type="ECO:0000259" key="1">
    <source>
        <dbReference type="Pfam" id="PF00501"/>
    </source>
</evidence>
<dbReference type="OrthoDB" id="6297021at2"/>
<organism evidence="3 4">
    <name type="scientific">Paracidovorax valerianellae</name>
    <dbReference type="NCBI Taxonomy" id="187868"/>
    <lineage>
        <taxon>Bacteria</taxon>
        <taxon>Pseudomonadati</taxon>
        <taxon>Pseudomonadota</taxon>
        <taxon>Betaproteobacteria</taxon>
        <taxon>Burkholderiales</taxon>
        <taxon>Comamonadaceae</taxon>
        <taxon>Paracidovorax</taxon>
    </lineage>
</organism>
<gene>
    <name evidence="3" type="ORF">SAMN05192589_1314</name>
</gene>
<dbReference type="PANTHER" id="PTHR45527:SF1">
    <property type="entry name" value="FATTY ACID SYNTHASE"/>
    <property type="match status" value="1"/>
</dbReference>
<dbReference type="EMBL" id="FMZC01000031">
    <property type="protein sequence ID" value="SDE75844.1"/>
    <property type="molecule type" value="Genomic_DNA"/>
</dbReference>
<dbReference type="SUPFAM" id="SSF56801">
    <property type="entry name" value="Acetyl-CoA synthetase-like"/>
    <property type="match status" value="1"/>
</dbReference>
<dbReference type="GO" id="GO:0009239">
    <property type="term" value="P:enterobactin biosynthetic process"/>
    <property type="evidence" value="ECO:0007669"/>
    <property type="project" value="TreeGrafter"/>
</dbReference>
<dbReference type="Pfam" id="PF00668">
    <property type="entry name" value="Condensation"/>
    <property type="match status" value="1"/>
</dbReference>
<evidence type="ECO:0000313" key="4">
    <source>
        <dbReference type="Proteomes" id="UP000198781"/>
    </source>
</evidence>
<proteinExistence type="predicted"/>